<organism evidence="1 2">
    <name type="scientific">Periplaneta americana</name>
    <name type="common">American cockroach</name>
    <name type="synonym">Blatta americana</name>
    <dbReference type="NCBI Taxonomy" id="6978"/>
    <lineage>
        <taxon>Eukaryota</taxon>
        <taxon>Metazoa</taxon>
        <taxon>Ecdysozoa</taxon>
        <taxon>Arthropoda</taxon>
        <taxon>Hexapoda</taxon>
        <taxon>Insecta</taxon>
        <taxon>Pterygota</taxon>
        <taxon>Neoptera</taxon>
        <taxon>Polyneoptera</taxon>
        <taxon>Dictyoptera</taxon>
        <taxon>Blattodea</taxon>
        <taxon>Blattoidea</taxon>
        <taxon>Blattidae</taxon>
        <taxon>Blattinae</taxon>
        <taxon>Periplaneta</taxon>
    </lineage>
</organism>
<protein>
    <submittedName>
        <fullName evidence="1">Uncharacterized protein</fullName>
    </submittedName>
</protein>
<evidence type="ECO:0000313" key="2">
    <source>
        <dbReference type="Proteomes" id="UP001148838"/>
    </source>
</evidence>
<reference evidence="1 2" key="1">
    <citation type="journal article" date="2022" name="Allergy">
        <title>Genome assembly and annotation of Periplaneta americana reveal a comprehensive cockroach allergen profile.</title>
        <authorList>
            <person name="Wang L."/>
            <person name="Xiong Q."/>
            <person name="Saelim N."/>
            <person name="Wang L."/>
            <person name="Nong W."/>
            <person name="Wan A.T."/>
            <person name="Shi M."/>
            <person name="Liu X."/>
            <person name="Cao Q."/>
            <person name="Hui J.H.L."/>
            <person name="Sookrung N."/>
            <person name="Leung T.F."/>
            <person name="Tungtrongchitr A."/>
            <person name="Tsui S.K.W."/>
        </authorList>
    </citation>
    <scope>NUCLEOTIDE SEQUENCE [LARGE SCALE GENOMIC DNA]</scope>
    <source>
        <strain evidence="1">PWHHKU_190912</strain>
    </source>
</reference>
<sequence>MKIKTRVEEVTEQQYENEKSITLLALKIISNSPRSDGAAANISLLNKLVNLTIMCSMQQHEYNNEQGTLTTLHRTPELVGAEEFQVSR</sequence>
<evidence type="ECO:0000313" key="1">
    <source>
        <dbReference type="EMBL" id="KAJ4432768.1"/>
    </source>
</evidence>
<dbReference type="Proteomes" id="UP001148838">
    <property type="component" value="Unassembled WGS sequence"/>
</dbReference>
<dbReference type="EMBL" id="JAJSOF020000029">
    <property type="protein sequence ID" value="KAJ4432768.1"/>
    <property type="molecule type" value="Genomic_DNA"/>
</dbReference>
<name>A0ABQ8SFJ4_PERAM</name>
<proteinExistence type="predicted"/>
<keyword evidence="2" id="KW-1185">Reference proteome</keyword>
<comment type="caution">
    <text evidence="1">The sequence shown here is derived from an EMBL/GenBank/DDBJ whole genome shotgun (WGS) entry which is preliminary data.</text>
</comment>
<gene>
    <name evidence="1" type="ORF">ANN_21407</name>
</gene>
<accession>A0ABQ8SFJ4</accession>